<evidence type="ECO:0000256" key="1">
    <source>
        <dbReference type="ARBA" id="ARBA00004191"/>
    </source>
</evidence>
<evidence type="ECO:0000313" key="10">
    <source>
        <dbReference type="EMBL" id="KAH0860654.1"/>
    </source>
</evidence>
<keyword evidence="3" id="KW-0134">Cell wall</keyword>
<feature type="region of interest" description="Disordered" evidence="9">
    <location>
        <begin position="137"/>
        <end position="159"/>
    </location>
</feature>
<evidence type="ECO:0000256" key="4">
    <source>
        <dbReference type="ARBA" id="ARBA00022525"/>
    </source>
</evidence>
<evidence type="ECO:0000313" key="11">
    <source>
        <dbReference type="Proteomes" id="UP000824890"/>
    </source>
</evidence>
<evidence type="ECO:0000256" key="2">
    <source>
        <dbReference type="ARBA" id="ARBA00008834"/>
    </source>
</evidence>
<keyword evidence="4" id="KW-0964">Secreted</keyword>
<accession>A0ABQ7XYW3</accession>
<proteinExistence type="inferred from homology"/>
<dbReference type="InterPro" id="IPR000743">
    <property type="entry name" value="Glyco_hydro_28"/>
</dbReference>
<dbReference type="Proteomes" id="UP000824890">
    <property type="component" value="Unassembled WGS sequence"/>
</dbReference>
<dbReference type="InterPro" id="IPR012334">
    <property type="entry name" value="Pectin_lyas_fold"/>
</dbReference>
<sequence length="313" mass="35980">MLHSAGVLGEWKMNKESWRFKVNTRAGGKLFTIKEDLEFDEIVEMVHEDFGINRLGNECSSKKKWLGSELELSYALPESMLRDMPKDTPPVFVNNDRQLVSMCEMCKSTLMRLCISVKNGNLGNHDQGFSREDIAVDGKGHENKNKNVNRQESNQEPEVEVSNFHDAKVIEKGQCVESLGKNGEFATVEEVRVKNCTLTNTTNGVRTKTYQNGLGYARKISFEDIKMVDSGNPIIIEQNYISQGKIKKNRLQNMDRILMKMVFQSCIYHIWKEINARRQQTGYRSVDQVVQAIDKAVRNRITSLRYKADHQYE</sequence>
<evidence type="ECO:0000256" key="9">
    <source>
        <dbReference type="SAM" id="MobiDB-lite"/>
    </source>
</evidence>
<keyword evidence="6 8" id="KW-0326">Glycosidase</keyword>
<dbReference type="Pfam" id="PF00295">
    <property type="entry name" value="Glyco_hydro_28"/>
    <property type="match status" value="1"/>
</dbReference>
<dbReference type="EMBL" id="JAGKQM010000019">
    <property type="protein sequence ID" value="KAH0860654.1"/>
    <property type="molecule type" value="Genomic_DNA"/>
</dbReference>
<feature type="compositionally biased region" description="Polar residues" evidence="9">
    <location>
        <begin position="146"/>
        <end position="156"/>
    </location>
</feature>
<dbReference type="PANTHER" id="PTHR31375">
    <property type="match status" value="1"/>
</dbReference>
<organism evidence="10 11">
    <name type="scientific">Brassica napus</name>
    <name type="common">Rape</name>
    <dbReference type="NCBI Taxonomy" id="3708"/>
    <lineage>
        <taxon>Eukaryota</taxon>
        <taxon>Viridiplantae</taxon>
        <taxon>Streptophyta</taxon>
        <taxon>Embryophyta</taxon>
        <taxon>Tracheophyta</taxon>
        <taxon>Spermatophyta</taxon>
        <taxon>Magnoliopsida</taxon>
        <taxon>eudicotyledons</taxon>
        <taxon>Gunneridae</taxon>
        <taxon>Pentapetalae</taxon>
        <taxon>rosids</taxon>
        <taxon>malvids</taxon>
        <taxon>Brassicales</taxon>
        <taxon>Brassicaceae</taxon>
        <taxon>Brassiceae</taxon>
        <taxon>Brassica</taxon>
    </lineage>
</organism>
<dbReference type="Gene3D" id="2.160.20.10">
    <property type="entry name" value="Single-stranded right-handed beta-helix, Pectin lyase-like"/>
    <property type="match status" value="1"/>
</dbReference>
<name>A0ABQ7XYW3_BRANA</name>
<dbReference type="SUPFAM" id="SSF51126">
    <property type="entry name" value="Pectin lyase-like"/>
    <property type="match status" value="1"/>
</dbReference>
<protein>
    <submittedName>
        <fullName evidence="10">Uncharacterized protein</fullName>
    </submittedName>
</protein>
<evidence type="ECO:0000256" key="7">
    <source>
        <dbReference type="ARBA" id="ARBA00023316"/>
    </source>
</evidence>
<evidence type="ECO:0000256" key="3">
    <source>
        <dbReference type="ARBA" id="ARBA00022512"/>
    </source>
</evidence>
<dbReference type="InterPro" id="IPR011050">
    <property type="entry name" value="Pectin_lyase_fold/virulence"/>
</dbReference>
<comment type="similarity">
    <text evidence="2 8">Belongs to the glycosyl hydrolase 28 family.</text>
</comment>
<keyword evidence="7" id="KW-0961">Cell wall biogenesis/degradation</keyword>
<gene>
    <name evidence="10" type="ORF">HID58_088915</name>
</gene>
<comment type="caution">
    <text evidence="10">The sequence shown here is derived from an EMBL/GenBank/DDBJ whole genome shotgun (WGS) entry which is preliminary data.</text>
</comment>
<reference evidence="10 11" key="1">
    <citation type="submission" date="2021-05" db="EMBL/GenBank/DDBJ databases">
        <title>Genome Assembly of Synthetic Allotetraploid Brassica napus Reveals Homoeologous Exchanges between Subgenomes.</title>
        <authorList>
            <person name="Davis J.T."/>
        </authorList>
    </citation>
    <scope>NUCLEOTIDE SEQUENCE [LARGE SCALE GENOMIC DNA]</scope>
    <source>
        <strain evidence="11">cv. Da-Ae</strain>
        <tissue evidence="10">Seedling</tissue>
    </source>
</reference>
<keyword evidence="5 8" id="KW-0378">Hydrolase</keyword>
<comment type="subcellular location">
    <subcellularLocation>
        <location evidence="1">Secreted</location>
        <location evidence="1">Cell wall</location>
    </subcellularLocation>
</comment>
<keyword evidence="11" id="KW-1185">Reference proteome</keyword>
<evidence type="ECO:0000256" key="8">
    <source>
        <dbReference type="RuleBase" id="RU361169"/>
    </source>
</evidence>
<evidence type="ECO:0000256" key="6">
    <source>
        <dbReference type="ARBA" id="ARBA00023295"/>
    </source>
</evidence>
<evidence type="ECO:0000256" key="5">
    <source>
        <dbReference type="ARBA" id="ARBA00022801"/>
    </source>
</evidence>